<dbReference type="GO" id="GO:0015450">
    <property type="term" value="F:protein-transporting ATPase activity"/>
    <property type="evidence" value="ECO:0007669"/>
    <property type="project" value="InterPro"/>
</dbReference>
<keyword evidence="3 9" id="KW-1003">Cell membrane</keyword>
<dbReference type="InterPro" id="IPR055344">
    <property type="entry name" value="SecD_SecF_C_bact"/>
</dbReference>
<dbReference type="PANTHER" id="PTHR30081:SF1">
    <property type="entry name" value="PROTEIN TRANSLOCASE SUBUNIT SECD"/>
    <property type="match status" value="1"/>
</dbReference>
<feature type="transmembrane region" description="Helical" evidence="9">
    <location>
        <begin position="273"/>
        <end position="293"/>
    </location>
</feature>
<feature type="domain" description="Protein export membrane protein SecD/SecF C-terminal" evidence="11">
    <location>
        <begin position="531"/>
        <end position="716"/>
    </location>
</feature>
<evidence type="ECO:0000256" key="2">
    <source>
        <dbReference type="ARBA" id="ARBA00022448"/>
    </source>
</evidence>
<evidence type="ECO:0000259" key="11">
    <source>
        <dbReference type="Pfam" id="PF02355"/>
    </source>
</evidence>
<dbReference type="Pfam" id="PF22599">
    <property type="entry name" value="SecDF_P1_head"/>
    <property type="match status" value="1"/>
</dbReference>
<gene>
    <name evidence="9" type="primary">secD</name>
    <name evidence="10" type="synonym">secF</name>
    <name evidence="13" type="ORF">SAMN02745243_00890</name>
</gene>
<keyword evidence="5 9" id="KW-0653">Protein transport</keyword>
<feature type="domain" description="SecDF P1 head subdomain" evidence="12">
    <location>
        <begin position="130"/>
        <end position="227"/>
    </location>
</feature>
<keyword evidence="4 9" id="KW-0812">Transmembrane</keyword>
<dbReference type="InterPro" id="IPR054384">
    <property type="entry name" value="SecDF_P1_head"/>
</dbReference>
<comment type="function">
    <text evidence="9">Part of the Sec protein translocase complex. Interacts with the SecYEG preprotein conducting channel. SecDF uses the proton motive force (PMF) to complete protein translocation after the ATP-dependent function of SecA.</text>
</comment>
<comment type="subunit">
    <text evidence="10">Forms a complex with SecD. Part of the essential Sec protein translocation apparatus which comprises SecA, SecYEG and auxiliary proteins SecDF. Other proteins may also be involved.</text>
</comment>
<comment type="similarity">
    <text evidence="10">Belongs to the SecD/SecF family. SecF subfamily.</text>
</comment>
<evidence type="ECO:0000313" key="14">
    <source>
        <dbReference type="Proteomes" id="UP000184301"/>
    </source>
</evidence>
<dbReference type="Pfam" id="PF02355">
    <property type="entry name" value="SecD_SecF_C"/>
    <property type="match status" value="2"/>
</dbReference>
<dbReference type="InterPro" id="IPR022645">
    <property type="entry name" value="SecD/SecF_bac"/>
</dbReference>
<comment type="subcellular location">
    <subcellularLocation>
        <location evidence="1 9">Cell membrane</location>
        <topology evidence="1 9">Multi-pass membrane protein</topology>
    </subcellularLocation>
</comment>
<keyword evidence="14" id="KW-1185">Reference proteome</keyword>
<evidence type="ECO:0000256" key="6">
    <source>
        <dbReference type="ARBA" id="ARBA00022989"/>
    </source>
</evidence>
<feature type="transmembrane region" description="Helical" evidence="9">
    <location>
        <begin position="688"/>
        <end position="714"/>
    </location>
</feature>
<keyword evidence="8 9" id="KW-0472">Membrane</keyword>
<evidence type="ECO:0000313" key="13">
    <source>
        <dbReference type="EMBL" id="SHJ56691.1"/>
    </source>
</evidence>
<dbReference type="InterPro" id="IPR005791">
    <property type="entry name" value="SecD"/>
</dbReference>
<sequence>MKPGKNMLAVILCVIAAFICVAAFGIGDDVKGVRDMRYGIDIRGGVEAVFEPQDLDRSATEKELDTAREVIEMRLDALNITDREVTVDKEGGYIIVRFPWKSDEKNFNPEDAIAELGEMAQLSFRDADGNVMIEGSDVKSASPEKQTSGVKKEYVVSLTFDKEGAKKFEKVTGDMIGQKLGIYMDDQQISNPVVESRISGGQAVINGMSGYDEAKALSDKINSGALPFSLETTSFSTISPILGNNALHIMIWAGLLAFVLVCLFMVAYYKLPGVVACLTLVLQMTLQLLAISVPQYTLTLPGIAGIILSLGMAVDANIIISERISEELQRGRSVHLAVKNGYKSGFTSVLDGNVTTAIVAVILMIFGSGSMLSFGYTLLIGMIVNVVIGVTVSRMLQLSLTMLHRWNDKKWFRAKKVLCKRNFYQKKGICLIVSGTIFVLGIVGIGMNGVSLDTQFTGGVVMNYTVDSAVNNKDVESRVADITGREVTVQETKSHVNNSESLEITLAGHGGITPDMQKKITVSLEKLAGDDSIQLSKTYAVEPYIGAKALKNAGIAIALSFLFIVLYVWIRFSALSGLPAGVTALIALLHDVLVVFFVFVLFKIPLNDAFVAVVLTIIGYSINDTIVVYDRIRENRRETMGIDVAELTDISVTQVLARSVNTSVTTGICVLTILAASIIFQIDSIRDFSLPMFFGLISGCYSSVCIASILWAMWERRKDGKR</sequence>
<organism evidence="13 14">
    <name type="scientific">Hespellia stercorisuis DSM 15480</name>
    <dbReference type="NCBI Taxonomy" id="1121950"/>
    <lineage>
        <taxon>Bacteria</taxon>
        <taxon>Bacillati</taxon>
        <taxon>Bacillota</taxon>
        <taxon>Clostridia</taxon>
        <taxon>Lachnospirales</taxon>
        <taxon>Lachnospiraceae</taxon>
        <taxon>Hespellia</taxon>
    </lineage>
</organism>
<dbReference type="Gene3D" id="1.20.1640.10">
    <property type="entry name" value="Multidrug efflux transporter AcrB transmembrane domain"/>
    <property type="match status" value="2"/>
</dbReference>
<dbReference type="GO" id="GO:0006605">
    <property type="term" value="P:protein targeting"/>
    <property type="evidence" value="ECO:0007669"/>
    <property type="project" value="UniProtKB-UniRule"/>
</dbReference>
<feature type="transmembrane region" description="Helical" evidence="9">
    <location>
        <begin position="299"/>
        <end position="320"/>
    </location>
</feature>
<feature type="domain" description="Protein export membrane protein SecD/SecF C-terminal" evidence="11">
    <location>
        <begin position="229"/>
        <end position="395"/>
    </location>
</feature>
<keyword evidence="2 9" id="KW-0813">Transport</keyword>
<dbReference type="HAMAP" id="MF_01463_B">
    <property type="entry name" value="SecD_B"/>
    <property type="match status" value="1"/>
</dbReference>
<dbReference type="OrthoDB" id="9805019at2"/>
<dbReference type="NCBIfam" id="TIGR00966">
    <property type="entry name" value="transloc_SecF"/>
    <property type="match status" value="1"/>
</dbReference>
<name>A0A1M6KCK7_9FIRM</name>
<feature type="transmembrane region" description="Helical" evidence="9">
    <location>
        <begin position="374"/>
        <end position="396"/>
    </location>
</feature>
<dbReference type="InterPro" id="IPR048634">
    <property type="entry name" value="SecD_SecF_C"/>
</dbReference>
<feature type="transmembrane region" description="Helical" evidence="9">
    <location>
        <begin position="582"/>
        <end position="604"/>
    </location>
</feature>
<dbReference type="Gene3D" id="3.30.1360.200">
    <property type="match status" value="1"/>
</dbReference>
<feature type="transmembrane region" description="Helical" evidence="9">
    <location>
        <begin position="428"/>
        <end position="447"/>
    </location>
</feature>
<evidence type="ECO:0000256" key="3">
    <source>
        <dbReference type="ARBA" id="ARBA00022475"/>
    </source>
</evidence>
<dbReference type="HAMAP" id="MF_01464_B">
    <property type="entry name" value="SecF_B"/>
    <property type="match status" value="1"/>
</dbReference>
<dbReference type="GO" id="GO:0043952">
    <property type="term" value="P:protein transport by the Sec complex"/>
    <property type="evidence" value="ECO:0007669"/>
    <property type="project" value="UniProtKB-UniRule"/>
</dbReference>
<dbReference type="InterPro" id="IPR005665">
    <property type="entry name" value="SecF_bac"/>
</dbReference>
<protein>
    <recommendedName>
        <fullName evidence="9 10">Multifunctional fusion protein</fullName>
    </recommendedName>
    <domain>
        <recommendedName>
            <fullName evidence="9">Protein translocase subunit SecD</fullName>
        </recommendedName>
    </domain>
    <domain>
        <recommendedName>
            <fullName evidence="10">Protein-export membrane protein SecF</fullName>
        </recommendedName>
    </domain>
</protein>
<comment type="caution">
    <text evidence="9">Lacks conserved residue(s) required for the propagation of feature annotation.</text>
</comment>
<keyword evidence="6 9" id="KW-1133">Transmembrane helix</keyword>
<feature type="transmembrane region" description="Helical" evidence="9">
    <location>
        <begin position="349"/>
        <end position="368"/>
    </location>
</feature>
<dbReference type="Proteomes" id="UP000184301">
    <property type="component" value="Unassembled WGS sequence"/>
</dbReference>
<dbReference type="SUPFAM" id="SSF82866">
    <property type="entry name" value="Multidrug efflux transporter AcrB transmembrane domain"/>
    <property type="match status" value="2"/>
</dbReference>
<dbReference type="NCBIfam" id="TIGR00916">
    <property type="entry name" value="2A0604s01"/>
    <property type="match status" value="1"/>
</dbReference>
<dbReference type="EMBL" id="FQZY01000011">
    <property type="protein sequence ID" value="SHJ56691.1"/>
    <property type="molecule type" value="Genomic_DNA"/>
</dbReference>
<evidence type="ECO:0000256" key="1">
    <source>
        <dbReference type="ARBA" id="ARBA00004651"/>
    </source>
</evidence>
<feature type="transmembrane region" description="Helical" evidence="9">
    <location>
        <begin position="610"/>
        <end position="629"/>
    </location>
</feature>
<dbReference type="GO" id="GO:0065002">
    <property type="term" value="P:intracellular protein transmembrane transport"/>
    <property type="evidence" value="ECO:0007669"/>
    <property type="project" value="UniProtKB-UniRule"/>
</dbReference>
<accession>A0A1M6KCK7</accession>
<dbReference type="PRINTS" id="PR01755">
    <property type="entry name" value="SECFTRNLCASE"/>
</dbReference>
<comment type="subunit">
    <text evidence="9">Forms a complex with SecF. Part of the essential Sec protein translocation apparatus which comprises SecA, SecYEG and auxiliary proteins SecDF. Other proteins may also be involved.</text>
</comment>
<dbReference type="STRING" id="1121950.SAMN02745243_00890"/>
<feature type="transmembrane region" description="Helical" evidence="9">
    <location>
        <begin position="664"/>
        <end position="682"/>
    </location>
</feature>
<feature type="transmembrane region" description="Helical" evidence="9">
    <location>
        <begin position="553"/>
        <end position="570"/>
    </location>
</feature>
<dbReference type="AlphaFoldDB" id="A0A1M6KCK7"/>
<comment type="similarity">
    <text evidence="9">Belongs to the SecD/SecF family. SecD subfamily.</text>
</comment>
<evidence type="ECO:0000256" key="8">
    <source>
        <dbReference type="ARBA" id="ARBA00023136"/>
    </source>
</evidence>
<reference evidence="13 14" key="1">
    <citation type="submission" date="2016-11" db="EMBL/GenBank/DDBJ databases">
        <authorList>
            <person name="Jaros S."/>
            <person name="Januszkiewicz K."/>
            <person name="Wedrychowicz H."/>
        </authorList>
    </citation>
    <scope>NUCLEOTIDE SEQUENCE [LARGE SCALE GENOMIC DNA]</scope>
    <source>
        <strain evidence="13 14">DSM 15480</strain>
    </source>
</reference>
<evidence type="ECO:0000256" key="4">
    <source>
        <dbReference type="ARBA" id="ARBA00022692"/>
    </source>
</evidence>
<evidence type="ECO:0000256" key="5">
    <source>
        <dbReference type="ARBA" id="ARBA00022927"/>
    </source>
</evidence>
<dbReference type="PANTHER" id="PTHR30081">
    <property type="entry name" value="PROTEIN-EXPORT MEMBRANE PROTEIN SEC"/>
    <property type="match status" value="1"/>
</dbReference>
<evidence type="ECO:0000259" key="12">
    <source>
        <dbReference type="Pfam" id="PF22599"/>
    </source>
</evidence>
<feature type="transmembrane region" description="Helical" evidence="9">
    <location>
        <begin position="246"/>
        <end position="266"/>
    </location>
</feature>
<dbReference type="GO" id="GO:0005886">
    <property type="term" value="C:plasma membrane"/>
    <property type="evidence" value="ECO:0007669"/>
    <property type="project" value="UniProtKB-SubCell"/>
</dbReference>
<proteinExistence type="inferred from homology"/>
<dbReference type="InterPro" id="IPR022813">
    <property type="entry name" value="SecD/SecF_arch_bac"/>
</dbReference>
<dbReference type="NCBIfam" id="TIGR01129">
    <property type="entry name" value="secD"/>
    <property type="match status" value="1"/>
</dbReference>
<dbReference type="RefSeq" id="WP_073105825.1">
    <property type="nucleotide sequence ID" value="NZ_FQZY01000011.1"/>
</dbReference>
<evidence type="ECO:0000256" key="9">
    <source>
        <dbReference type="HAMAP-Rule" id="MF_01463"/>
    </source>
</evidence>
<evidence type="ECO:0000256" key="7">
    <source>
        <dbReference type="ARBA" id="ARBA00023010"/>
    </source>
</evidence>
<evidence type="ECO:0000256" key="10">
    <source>
        <dbReference type="HAMAP-Rule" id="MF_01464"/>
    </source>
</evidence>
<keyword evidence="7 9" id="KW-0811">Translocation</keyword>